<accession>A0A4R8S0D4</accession>
<reference evidence="3 4" key="1">
    <citation type="journal article" date="2019" name="Sci. Rep.">
        <title>Extended insight into the Mycobacterium chelonae-abscessus complex through whole genome sequencing of Mycobacterium salmoniphilum outbreak and Mycobacterium salmoniphilum-like strains.</title>
        <authorList>
            <person name="Behra P.R.K."/>
            <person name="Das S."/>
            <person name="Pettersson B.M.F."/>
            <person name="Shirreff L."/>
            <person name="DuCote T."/>
            <person name="Jacobsson K.G."/>
            <person name="Ennis D.G."/>
            <person name="Kirsebom L.A."/>
        </authorList>
    </citation>
    <scope>NUCLEOTIDE SEQUENCE [LARGE SCALE GENOMIC DNA]</scope>
    <source>
        <strain evidence="3 4">DE 4585</strain>
    </source>
</reference>
<dbReference type="RefSeq" id="WP_237161255.1">
    <property type="nucleotide sequence ID" value="NZ_PECH01000007.1"/>
</dbReference>
<evidence type="ECO:0000313" key="3">
    <source>
        <dbReference type="EMBL" id="TDZ82111.1"/>
    </source>
</evidence>
<name>A0A4R8S0D4_9MYCO</name>
<feature type="signal peptide" evidence="2">
    <location>
        <begin position="1"/>
        <end position="28"/>
    </location>
</feature>
<dbReference type="AlphaFoldDB" id="A0A4R8S0D4"/>
<dbReference type="Gene3D" id="2.60.40.2880">
    <property type="entry name" value="MmpS1-5, C-terminal soluble domain"/>
    <property type="match status" value="1"/>
</dbReference>
<sequence precursor="true">MTSKAGAKTMAVAIMLTLSMPITTPASADPAIYEVVSEAIPAADITYFDGTQYQRAEQVSLPWTTEVHLGDLTGNGHTSSRAEPTARDLGEEDRKQAVACGVCEPDYALEALTRLLAFVPNSRCTAPRRKHQ</sequence>
<dbReference type="InterPro" id="IPR038468">
    <property type="entry name" value="MmpS_C"/>
</dbReference>
<comment type="caution">
    <text evidence="3">The sequence shown here is derived from an EMBL/GenBank/DDBJ whole genome shotgun (WGS) entry which is preliminary data.</text>
</comment>
<dbReference type="EMBL" id="PECH01000007">
    <property type="protein sequence ID" value="TDZ82111.1"/>
    <property type="molecule type" value="Genomic_DNA"/>
</dbReference>
<protein>
    <submittedName>
        <fullName evidence="3">Uncharacterized protein</fullName>
    </submittedName>
</protein>
<feature type="region of interest" description="Disordered" evidence="1">
    <location>
        <begin position="70"/>
        <end position="93"/>
    </location>
</feature>
<feature type="chain" id="PRO_5020990903" evidence="2">
    <location>
        <begin position="29"/>
        <end position="132"/>
    </location>
</feature>
<evidence type="ECO:0000313" key="4">
    <source>
        <dbReference type="Proteomes" id="UP000295117"/>
    </source>
</evidence>
<gene>
    <name evidence="3" type="ORF">DE4585_02640</name>
</gene>
<keyword evidence="2" id="KW-0732">Signal</keyword>
<evidence type="ECO:0000256" key="1">
    <source>
        <dbReference type="SAM" id="MobiDB-lite"/>
    </source>
</evidence>
<evidence type="ECO:0000256" key="2">
    <source>
        <dbReference type="SAM" id="SignalP"/>
    </source>
</evidence>
<proteinExistence type="predicted"/>
<feature type="compositionally biased region" description="Basic and acidic residues" evidence="1">
    <location>
        <begin position="84"/>
        <end position="93"/>
    </location>
</feature>
<dbReference type="Proteomes" id="UP000295117">
    <property type="component" value="Unassembled WGS sequence"/>
</dbReference>
<organism evidence="3 4">
    <name type="scientific">Mycobacteroides salmoniphilum</name>
    <dbReference type="NCBI Taxonomy" id="404941"/>
    <lineage>
        <taxon>Bacteria</taxon>
        <taxon>Bacillati</taxon>
        <taxon>Actinomycetota</taxon>
        <taxon>Actinomycetes</taxon>
        <taxon>Mycobacteriales</taxon>
        <taxon>Mycobacteriaceae</taxon>
        <taxon>Mycobacteroides</taxon>
    </lineage>
</organism>